<dbReference type="InterPro" id="IPR044861">
    <property type="entry name" value="IPNS-like_FE2OG_OXY"/>
</dbReference>
<dbReference type="InterPro" id="IPR027443">
    <property type="entry name" value="IPNS-like_sf"/>
</dbReference>
<protein>
    <recommendedName>
        <fullName evidence="5">Fe2OG dioxygenase domain-containing protein</fullName>
    </recommendedName>
</protein>
<feature type="domain" description="Fe2OG dioxygenase" evidence="5">
    <location>
        <begin position="493"/>
        <end position="593"/>
    </location>
</feature>
<dbReference type="InterPro" id="IPR050295">
    <property type="entry name" value="Plant_2OG-oxidoreductases"/>
</dbReference>
<evidence type="ECO:0000256" key="1">
    <source>
        <dbReference type="ARBA" id="ARBA00008056"/>
    </source>
</evidence>
<dbReference type="AlphaFoldDB" id="A0A6N2LPU7"/>
<dbReference type="PROSITE" id="PS51471">
    <property type="entry name" value="FE2OG_OXY"/>
    <property type="match status" value="2"/>
</dbReference>
<evidence type="ECO:0000256" key="4">
    <source>
        <dbReference type="ARBA" id="ARBA00023004"/>
    </source>
</evidence>
<dbReference type="PANTHER" id="PTHR47991">
    <property type="entry name" value="OXOGLUTARATE/IRON-DEPENDENT DIOXYGENASE"/>
    <property type="match status" value="1"/>
</dbReference>
<dbReference type="InterPro" id="IPR005123">
    <property type="entry name" value="Oxoglu/Fe-dep_dioxygenase_dom"/>
</dbReference>
<reference evidence="6" key="1">
    <citation type="submission" date="2019-03" db="EMBL/GenBank/DDBJ databases">
        <authorList>
            <person name="Mank J."/>
            <person name="Almeida P."/>
        </authorList>
    </citation>
    <scope>NUCLEOTIDE SEQUENCE</scope>
    <source>
        <strain evidence="6">78183</strain>
    </source>
</reference>
<dbReference type="SUPFAM" id="SSF51197">
    <property type="entry name" value="Clavaminate synthase-like"/>
    <property type="match status" value="3"/>
</dbReference>
<keyword evidence="2" id="KW-0479">Metal-binding</keyword>
<comment type="similarity">
    <text evidence="1">Belongs to the iron/ascorbate-dependent oxidoreductase family.</text>
</comment>
<sequence length="655" mass="72366">MAAETASPFPPIHFLLNHLVSPPSLPLTPSLLISILSRTQSCIDYSLLISGTPGQRSEIVHELGRACEDWGFFMVINHGVPQKLLSSILDGCRGFFDLEEEEKQEFKGSHVLDPISQPTKITSIKTLAESPGLTSIPATHTFTPDLHGQVINHGVPQKLLSLILDGCRGFFDLEEEEKQEFKGNHVLDPIRSGTSFNVSVEKAFYWRDFLKVFVHPVFYSPTKPAGLSEISLEYSQRVREIARGLLTGISESLGLEGSYIDKALNLERGKQIFIANLYPTCPQPELAMGMPSHSDHGLLTLLIQNGIGGLQIQHKGKWVNVGTHSNSFLVNTGDHLEVTSVPEASIPVIDYSLLISGTPGQRSKIVHELGRACQDWGFFMVINHGVPQKLLSSILDGCRGFFDLEEEEKQEFKGNHVLDPIRSGTSFNVRGKAFYWRIFSRFLYILCSTHLPNLLASEYSQRVREIARGLLTGISESLGLEGSYIDKALNLERGKQIFIANLYPTCPQPELAMGMPPHSDHGLLTLLIQNGIGGLQIQHKGKWVNVGTHPNSFLVNTGDHLEILSNGRYKSVLHRAMVNSKGTRMSIAMAHGPSLDSVVSPAPELLVSSEGDEPAAYIGMKYEDYLELQQSNKLDGKSCLDRVRISAKRYLSSAP</sequence>
<dbReference type="GO" id="GO:0046872">
    <property type="term" value="F:metal ion binding"/>
    <property type="evidence" value="ECO:0007669"/>
    <property type="project" value="UniProtKB-KW"/>
</dbReference>
<evidence type="ECO:0000256" key="2">
    <source>
        <dbReference type="ARBA" id="ARBA00022723"/>
    </source>
</evidence>
<dbReference type="Pfam" id="PF14226">
    <property type="entry name" value="DIOX_N"/>
    <property type="match status" value="3"/>
</dbReference>
<keyword evidence="3" id="KW-0847">Vitamin C</keyword>
<dbReference type="Gene3D" id="2.60.120.330">
    <property type="entry name" value="B-lactam Antibiotic, Isopenicillin N Synthase, Chain"/>
    <property type="match status" value="3"/>
</dbReference>
<keyword evidence="4" id="KW-0408">Iron</keyword>
<dbReference type="EMBL" id="CAADRP010001593">
    <property type="protein sequence ID" value="VFU42904.1"/>
    <property type="molecule type" value="Genomic_DNA"/>
</dbReference>
<evidence type="ECO:0000256" key="3">
    <source>
        <dbReference type="ARBA" id="ARBA00022896"/>
    </source>
</evidence>
<name>A0A6N2LPU7_SALVM</name>
<accession>A0A6N2LPU7</accession>
<gene>
    <name evidence="6" type="ORF">SVIM_LOCUS260996</name>
</gene>
<dbReference type="Pfam" id="PF03171">
    <property type="entry name" value="2OG-FeII_Oxy"/>
    <property type="match status" value="2"/>
</dbReference>
<organism evidence="6">
    <name type="scientific">Salix viminalis</name>
    <name type="common">Common osier</name>
    <name type="synonym">Basket willow</name>
    <dbReference type="NCBI Taxonomy" id="40686"/>
    <lineage>
        <taxon>Eukaryota</taxon>
        <taxon>Viridiplantae</taxon>
        <taxon>Streptophyta</taxon>
        <taxon>Embryophyta</taxon>
        <taxon>Tracheophyta</taxon>
        <taxon>Spermatophyta</taxon>
        <taxon>Magnoliopsida</taxon>
        <taxon>eudicotyledons</taxon>
        <taxon>Gunneridae</taxon>
        <taxon>Pentapetalae</taxon>
        <taxon>rosids</taxon>
        <taxon>fabids</taxon>
        <taxon>Malpighiales</taxon>
        <taxon>Salicaceae</taxon>
        <taxon>Saliceae</taxon>
        <taxon>Salix</taxon>
    </lineage>
</organism>
<feature type="domain" description="Fe2OG dioxygenase" evidence="5">
    <location>
        <begin position="268"/>
        <end position="406"/>
    </location>
</feature>
<dbReference type="GO" id="GO:0031418">
    <property type="term" value="F:L-ascorbic acid binding"/>
    <property type="evidence" value="ECO:0007669"/>
    <property type="project" value="UniProtKB-KW"/>
</dbReference>
<dbReference type="InterPro" id="IPR026992">
    <property type="entry name" value="DIOX_N"/>
</dbReference>
<evidence type="ECO:0000313" key="6">
    <source>
        <dbReference type="EMBL" id="VFU42904.1"/>
    </source>
</evidence>
<proteinExistence type="inferred from homology"/>
<evidence type="ECO:0000259" key="5">
    <source>
        <dbReference type="PROSITE" id="PS51471"/>
    </source>
</evidence>